<proteinExistence type="predicted"/>
<keyword evidence="1" id="KW-0812">Transmembrane</keyword>
<dbReference type="InterPro" id="IPR010787">
    <property type="entry name" value="DUF1385"/>
</dbReference>
<sequence>MGIKTNVGGQAVLEGVMMRGRDGIATAVRVPSGKIEIDKQNYISYTKRNKIFSMPVIRGFVSLIESLVIGIKTLNYSASFFEDEEEESNFDKILKQIFKDKADNVLIGISLFISFIIALLLFFALPTFTANLFKKIGIRGTIALNIIEGIIRVSIFLLYIFSIGKLEDIKRVFEYHGAEHKTIYCYENEVELIPENCKNFSRLHPRCGTNFLFLVMIVSIILFSFTGWNNIWERIFCRIILLPLVSGITYEIIKWLGKSESYFAKFIAYPGLMLQKLTTREPDIQQLEVAIAALKVAENI</sequence>
<comment type="caution">
    <text evidence="2">The sequence shown here is derived from an EMBL/GenBank/DDBJ whole genome shotgun (WGS) entry which is preliminary data.</text>
</comment>
<reference evidence="2 3" key="1">
    <citation type="submission" date="2019-04" db="EMBL/GenBank/DDBJ databases">
        <title>Genome sequencing of Clostridium botulinum Groups I-IV and Clostridium butyricum.</title>
        <authorList>
            <person name="Brunt J."/>
            <person name="Van Vliet A.H.M."/>
            <person name="Stringer S.C."/>
            <person name="Carter A.T."/>
            <person name="Peck M.W."/>
        </authorList>
    </citation>
    <scope>NUCLEOTIDE SEQUENCE [LARGE SCALE GENOMIC DNA]</scope>
    <source>
        <strain evidence="2 3">IFR 18/094</strain>
    </source>
</reference>
<dbReference type="PANTHER" id="PTHR42867">
    <property type="entry name" value="MEMBRANE PROTEIN-RELATED"/>
    <property type="match status" value="1"/>
</dbReference>
<gene>
    <name evidence="2" type="ORF">FDF74_09440</name>
</gene>
<accession>A0A6M0RB12</accession>
<dbReference type="PANTHER" id="PTHR42867:SF1">
    <property type="entry name" value="MEMBRANE PROTEIN-RELATED"/>
    <property type="match status" value="1"/>
</dbReference>
<dbReference type="AlphaFoldDB" id="A0A6M0RB12"/>
<evidence type="ECO:0000313" key="3">
    <source>
        <dbReference type="Proteomes" id="UP000473885"/>
    </source>
</evidence>
<evidence type="ECO:0000313" key="2">
    <source>
        <dbReference type="EMBL" id="NEZ47416.1"/>
    </source>
</evidence>
<dbReference type="Pfam" id="PF07136">
    <property type="entry name" value="DUF1385"/>
    <property type="match status" value="1"/>
</dbReference>
<name>A0A6M0RB12_9CLOT</name>
<feature type="transmembrane region" description="Helical" evidence="1">
    <location>
        <begin position="211"/>
        <end position="229"/>
    </location>
</feature>
<keyword evidence="3" id="KW-1185">Reference proteome</keyword>
<keyword evidence="1" id="KW-0472">Membrane</keyword>
<dbReference type="RefSeq" id="WP_163249448.1">
    <property type="nucleotide sequence ID" value="NZ_SXDP01000007.1"/>
</dbReference>
<dbReference type="EMBL" id="SXDP01000007">
    <property type="protein sequence ID" value="NEZ47416.1"/>
    <property type="molecule type" value="Genomic_DNA"/>
</dbReference>
<organism evidence="2 3">
    <name type="scientific">Clostridium niameyense</name>
    <dbReference type="NCBI Taxonomy" id="1622073"/>
    <lineage>
        <taxon>Bacteria</taxon>
        <taxon>Bacillati</taxon>
        <taxon>Bacillota</taxon>
        <taxon>Clostridia</taxon>
        <taxon>Eubacteriales</taxon>
        <taxon>Clostridiaceae</taxon>
        <taxon>Clostridium</taxon>
    </lineage>
</organism>
<feature type="transmembrane region" description="Helical" evidence="1">
    <location>
        <begin position="136"/>
        <end position="161"/>
    </location>
</feature>
<protein>
    <submittedName>
        <fullName evidence="2">DUF1385 domain-containing protein</fullName>
    </submittedName>
</protein>
<feature type="transmembrane region" description="Helical" evidence="1">
    <location>
        <begin position="105"/>
        <end position="124"/>
    </location>
</feature>
<evidence type="ECO:0000256" key="1">
    <source>
        <dbReference type="SAM" id="Phobius"/>
    </source>
</evidence>
<keyword evidence="1" id="KW-1133">Transmembrane helix</keyword>
<dbReference type="Proteomes" id="UP000473885">
    <property type="component" value="Unassembled WGS sequence"/>
</dbReference>